<dbReference type="GO" id="GO:0043120">
    <property type="term" value="F:tumor necrosis factor binding"/>
    <property type="evidence" value="ECO:0007669"/>
    <property type="project" value="TreeGrafter"/>
</dbReference>
<keyword evidence="3 5" id="KW-1015">Disulfide bond</keyword>
<keyword evidence="7" id="KW-1133">Transmembrane helix</keyword>
<dbReference type="GO" id="GO:0006955">
    <property type="term" value="P:immune response"/>
    <property type="evidence" value="ECO:0007669"/>
    <property type="project" value="InterPro"/>
</dbReference>
<feature type="disulfide bond" evidence="5">
    <location>
        <begin position="84"/>
        <end position="102"/>
    </location>
</feature>
<dbReference type="Gene3D" id="2.10.50.10">
    <property type="entry name" value="Tumor Necrosis Factor Receptor, subunit A, domain 2"/>
    <property type="match status" value="2"/>
</dbReference>
<dbReference type="OMA" id="CAPCEDS"/>
<dbReference type="Pfam" id="PF00020">
    <property type="entry name" value="TNFR_c6"/>
    <property type="match status" value="2"/>
</dbReference>
<dbReference type="GO" id="GO:0048714">
    <property type="term" value="P:positive regulation of oligodendrocyte differentiation"/>
    <property type="evidence" value="ECO:0007669"/>
    <property type="project" value="TreeGrafter"/>
</dbReference>
<feature type="disulfide bond" evidence="5">
    <location>
        <begin position="105"/>
        <end position="120"/>
    </location>
</feature>
<dbReference type="InterPro" id="IPR051670">
    <property type="entry name" value="TNF_chemokine_rcpt-like"/>
</dbReference>
<dbReference type="RefSeq" id="XP_025030323.1">
    <property type="nucleotide sequence ID" value="XM_025174555.1"/>
</dbReference>
<feature type="region of interest" description="Disordered" evidence="6">
    <location>
        <begin position="311"/>
        <end position="336"/>
    </location>
</feature>
<comment type="caution">
    <text evidence="5">Lacks conserved residue(s) required for the propagation of feature annotation.</text>
</comment>
<dbReference type="PROSITE" id="PS50050">
    <property type="entry name" value="TNFR_NGFR_2"/>
    <property type="match status" value="2"/>
</dbReference>
<dbReference type="GO" id="GO:0150079">
    <property type="term" value="P:negative regulation of neuroinflammatory response"/>
    <property type="evidence" value="ECO:0007669"/>
    <property type="project" value="TreeGrafter"/>
</dbReference>
<dbReference type="GO" id="GO:0005031">
    <property type="term" value="F:tumor necrosis factor receptor activity"/>
    <property type="evidence" value="ECO:0007669"/>
    <property type="project" value="TreeGrafter"/>
</dbReference>
<evidence type="ECO:0000256" key="7">
    <source>
        <dbReference type="SAM" id="Phobius"/>
    </source>
</evidence>
<organism evidence="9 10">
    <name type="scientific">Python bivittatus</name>
    <name type="common">Burmese python</name>
    <name type="synonym">Python molurus bivittatus</name>
    <dbReference type="NCBI Taxonomy" id="176946"/>
    <lineage>
        <taxon>Eukaryota</taxon>
        <taxon>Metazoa</taxon>
        <taxon>Chordata</taxon>
        <taxon>Craniata</taxon>
        <taxon>Vertebrata</taxon>
        <taxon>Euteleostomi</taxon>
        <taxon>Lepidosauria</taxon>
        <taxon>Squamata</taxon>
        <taxon>Bifurcata</taxon>
        <taxon>Unidentata</taxon>
        <taxon>Episquamata</taxon>
        <taxon>Toxicofera</taxon>
        <taxon>Serpentes</taxon>
        <taxon>Henophidia</taxon>
        <taxon>Pythonidae</taxon>
        <taxon>Python</taxon>
    </lineage>
</organism>
<evidence type="ECO:0000256" key="6">
    <source>
        <dbReference type="SAM" id="MobiDB-lite"/>
    </source>
</evidence>
<feature type="disulfide bond" evidence="5">
    <location>
        <begin position="65"/>
        <end position="80"/>
    </location>
</feature>
<evidence type="ECO:0000313" key="10">
    <source>
        <dbReference type="RefSeq" id="XP_025030323.1"/>
    </source>
</evidence>
<keyword evidence="9" id="KW-1185">Reference proteome</keyword>
<dbReference type="GeneID" id="103053956"/>
<evidence type="ECO:0000256" key="3">
    <source>
        <dbReference type="ARBA" id="ARBA00023157"/>
    </source>
</evidence>
<dbReference type="GO" id="GO:0008630">
    <property type="term" value="P:intrinsic apoptotic signaling pathway in response to DNA damage"/>
    <property type="evidence" value="ECO:0007669"/>
    <property type="project" value="TreeGrafter"/>
</dbReference>
<dbReference type="Proteomes" id="UP000695026">
    <property type="component" value="Unplaced"/>
</dbReference>
<dbReference type="GO" id="GO:0042129">
    <property type="term" value="P:regulation of T cell proliferation"/>
    <property type="evidence" value="ECO:0007669"/>
    <property type="project" value="TreeGrafter"/>
</dbReference>
<dbReference type="InterPro" id="IPR008063">
    <property type="entry name" value="Fas_rcpt"/>
</dbReference>
<feature type="compositionally biased region" description="Low complexity" evidence="6">
    <location>
        <begin position="342"/>
        <end position="353"/>
    </location>
</feature>
<feature type="domain" description="TNFR-Cys" evidence="8">
    <location>
        <begin position="64"/>
        <end position="102"/>
    </location>
</feature>
<feature type="transmembrane region" description="Helical" evidence="7">
    <location>
        <begin position="276"/>
        <end position="295"/>
    </location>
</feature>
<dbReference type="PANTHER" id="PTHR47386">
    <property type="entry name" value="TUMOR NECROSIS FACTOR RECEPTOR SUPERFAMILY MEMBER 1B"/>
    <property type="match status" value="1"/>
</dbReference>
<keyword evidence="2" id="KW-0677">Repeat</keyword>
<feature type="region of interest" description="Disordered" evidence="6">
    <location>
        <begin position="342"/>
        <end position="361"/>
    </location>
</feature>
<keyword evidence="1" id="KW-0732">Signal</keyword>
<sequence length="481" mass="52671">MIGVEEIFDNLALAVTDNNMRLALENREGHETGRRQLRIYLKVLSGLRTTQAYVLPYSPSQAPHCLNPGGEYYEENIHKCCSLCPPGFRVLQSCNSSANTQCIECKEGLYTKAWSRARLCFSCSPHCKAGFVEEKKCTRTQNRACWCPPEHFCSSFVSEKCYNCQPYQKCPKGYGVVRAGTRRADVECAPCRPGTFSDLESPEAVCTPHRICKSVLVPGNSSSNTICRNSGGHIDLRTTSLRLTTTTKRPMPPWHVGTRNATLSVKKDLLADTGRIAGMIAIPLLLGVIICFIGFKKSGQNCAPLCNKEKQPFSSPEKLPSKWPQDPRALGQEKDSLLQRSISSSLDSPPGSEKSSETCDGCASKVEADSVQQRSLPLNDRPCYSRTDSRISGNGKTHVNVSCVVSICNSGHDPRSPALNGSGTGEPSDHADLPLSQEETAMKRESGRQTAVEVEDSMDFFDSSERKSLPLSIQDAGMKTS</sequence>
<feature type="domain" description="TNFR-Cys" evidence="8">
    <location>
        <begin position="104"/>
        <end position="145"/>
    </location>
</feature>
<proteinExistence type="predicted"/>
<dbReference type="GO" id="GO:0097191">
    <property type="term" value="P:extrinsic apoptotic signaling pathway"/>
    <property type="evidence" value="ECO:0007669"/>
    <property type="project" value="TreeGrafter"/>
</dbReference>
<evidence type="ECO:0000259" key="8">
    <source>
        <dbReference type="PROSITE" id="PS50050"/>
    </source>
</evidence>
<evidence type="ECO:0000313" key="9">
    <source>
        <dbReference type="Proteomes" id="UP000695026"/>
    </source>
</evidence>
<dbReference type="GO" id="GO:0031643">
    <property type="term" value="P:positive regulation of myelination"/>
    <property type="evidence" value="ECO:0007669"/>
    <property type="project" value="TreeGrafter"/>
</dbReference>
<protein>
    <submittedName>
        <fullName evidence="10">Tumor necrosis factor receptor superfamily member 1B-like</fullName>
    </submittedName>
</protein>
<feature type="region of interest" description="Disordered" evidence="6">
    <location>
        <begin position="370"/>
        <end position="391"/>
    </location>
</feature>
<keyword evidence="4" id="KW-0325">Glycoprotein</keyword>
<dbReference type="PROSITE" id="PS00652">
    <property type="entry name" value="TNFR_NGFR_1"/>
    <property type="match status" value="2"/>
</dbReference>
<evidence type="ECO:0000256" key="2">
    <source>
        <dbReference type="ARBA" id="ARBA00022737"/>
    </source>
</evidence>
<dbReference type="GO" id="GO:0051044">
    <property type="term" value="P:positive regulation of membrane protein ectodomain proteolysis"/>
    <property type="evidence" value="ECO:0007669"/>
    <property type="project" value="TreeGrafter"/>
</dbReference>
<dbReference type="GO" id="GO:0016020">
    <property type="term" value="C:membrane"/>
    <property type="evidence" value="ECO:0007669"/>
    <property type="project" value="InterPro"/>
</dbReference>
<keyword evidence="7" id="KW-0812">Transmembrane</keyword>
<name>A0A9F5N5T9_PYTBI</name>
<feature type="repeat" description="TNFR-Cys" evidence="5">
    <location>
        <begin position="64"/>
        <end position="102"/>
    </location>
</feature>
<dbReference type="InterPro" id="IPR001368">
    <property type="entry name" value="TNFR/NGFR_Cys_rich_reg"/>
</dbReference>
<evidence type="ECO:0000256" key="5">
    <source>
        <dbReference type="PROSITE-ProRule" id="PRU00206"/>
    </source>
</evidence>
<feature type="repeat" description="TNFR-Cys" evidence="5">
    <location>
        <begin position="104"/>
        <end position="145"/>
    </location>
</feature>
<dbReference type="PRINTS" id="PR01680">
    <property type="entry name" value="TNFACTORR6"/>
</dbReference>
<feature type="disulfide bond" evidence="5">
    <location>
        <begin position="127"/>
        <end position="145"/>
    </location>
</feature>
<dbReference type="OrthoDB" id="9450607at2759"/>
<evidence type="ECO:0000256" key="4">
    <source>
        <dbReference type="ARBA" id="ARBA00023180"/>
    </source>
</evidence>
<dbReference type="SMART" id="SM00208">
    <property type="entry name" value="TNFR"/>
    <property type="match status" value="4"/>
</dbReference>
<feature type="region of interest" description="Disordered" evidence="6">
    <location>
        <begin position="414"/>
        <end position="481"/>
    </location>
</feature>
<keyword evidence="7" id="KW-0472">Membrane</keyword>
<dbReference type="AlphaFoldDB" id="A0A9F5N5T9"/>
<evidence type="ECO:0000256" key="1">
    <source>
        <dbReference type="ARBA" id="ARBA00022729"/>
    </source>
</evidence>
<feature type="disulfide bond" evidence="5">
    <location>
        <begin position="81"/>
        <end position="94"/>
    </location>
</feature>
<dbReference type="GO" id="GO:0002724">
    <property type="term" value="P:regulation of T cell cytokine production"/>
    <property type="evidence" value="ECO:0007669"/>
    <property type="project" value="TreeGrafter"/>
</dbReference>
<accession>A0A9F5N5T9</accession>
<gene>
    <name evidence="10" type="primary">LOC103053956</name>
</gene>
<dbReference type="KEGG" id="pbi:103053956"/>
<dbReference type="SUPFAM" id="SSF57586">
    <property type="entry name" value="TNF receptor-like"/>
    <property type="match status" value="3"/>
</dbReference>
<reference evidence="10" key="1">
    <citation type="submission" date="2025-08" db="UniProtKB">
        <authorList>
            <consortium name="RefSeq"/>
        </authorList>
    </citation>
    <scope>IDENTIFICATION</scope>
    <source>
        <tissue evidence="10">Liver</tissue>
    </source>
</reference>
<dbReference type="PANTHER" id="PTHR47386:SF1">
    <property type="entry name" value="TUMOR NECROSIS FACTOR RECEPTOR SUPERFAMILY MEMBER 1B"/>
    <property type="match status" value="1"/>
</dbReference>
<dbReference type="SMART" id="SM01411">
    <property type="entry name" value="Ephrin_rec_like"/>
    <property type="match status" value="2"/>
</dbReference>